<protein>
    <submittedName>
        <fullName evidence="1">Uncharacterized protein</fullName>
    </submittedName>
</protein>
<organism evidence="1">
    <name type="scientific">Fagus sylvatica</name>
    <name type="common">Beechnut</name>
    <dbReference type="NCBI Taxonomy" id="28930"/>
    <lineage>
        <taxon>Eukaryota</taxon>
        <taxon>Viridiplantae</taxon>
        <taxon>Streptophyta</taxon>
        <taxon>Embryophyta</taxon>
        <taxon>Tracheophyta</taxon>
        <taxon>Spermatophyta</taxon>
        <taxon>Magnoliopsida</taxon>
        <taxon>eudicotyledons</taxon>
        <taxon>Gunneridae</taxon>
        <taxon>Pentapetalae</taxon>
        <taxon>rosids</taxon>
        <taxon>fabids</taxon>
        <taxon>Fagales</taxon>
        <taxon>Fagaceae</taxon>
        <taxon>Fagus</taxon>
    </lineage>
</organism>
<evidence type="ECO:0000313" key="1">
    <source>
        <dbReference type="EMBL" id="SPC87485.1"/>
    </source>
</evidence>
<sequence>MPCGNALQQMMRKGLRLGGYDHVVYRNRVVQENKMWDPNIVVAKAESHLVEFTKASSRVEVGELRIERGSPRLKWKAPEAAISSVGSEGGDLFARRLLCLTRALMFAGEIGFFDVEIDIEDARQFSMGPSN</sequence>
<dbReference type="AlphaFoldDB" id="A0A2N9FK41"/>
<gene>
    <name evidence="1" type="ORF">FSB_LOCUS15367</name>
</gene>
<reference evidence="1" key="1">
    <citation type="submission" date="2018-02" db="EMBL/GenBank/DDBJ databases">
        <authorList>
            <person name="Cohen D.B."/>
            <person name="Kent A.D."/>
        </authorList>
    </citation>
    <scope>NUCLEOTIDE SEQUENCE</scope>
</reference>
<name>A0A2N9FK41_FAGSY</name>
<accession>A0A2N9FK41</accession>
<proteinExistence type="predicted"/>
<dbReference type="EMBL" id="OIVN01000924">
    <property type="protein sequence ID" value="SPC87485.1"/>
    <property type="molecule type" value="Genomic_DNA"/>
</dbReference>